<name>Q16S87_AEDAE</name>
<dbReference type="AlphaFoldDB" id="Q16S87"/>
<organism evidence="1 2">
    <name type="scientific">Aedes aegypti</name>
    <name type="common">Yellowfever mosquito</name>
    <name type="synonym">Culex aegypti</name>
    <dbReference type="NCBI Taxonomy" id="7159"/>
    <lineage>
        <taxon>Eukaryota</taxon>
        <taxon>Metazoa</taxon>
        <taxon>Ecdysozoa</taxon>
        <taxon>Arthropoda</taxon>
        <taxon>Hexapoda</taxon>
        <taxon>Insecta</taxon>
        <taxon>Pterygota</taxon>
        <taxon>Neoptera</taxon>
        <taxon>Endopterygota</taxon>
        <taxon>Diptera</taxon>
        <taxon>Nematocera</taxon>
        <taxon>Culicoidea</taxon>
        <taxon>Culicidae</taxon>
        <taxon>Culicinae</taxon>
        <taxon>Aedini</taxon>
        <taxon>Aedes</taxon>
        <taxon>Stegomyia</taxon>
    </lineage>
</organism>
<reference evidence="1" key="2">
    <citation type="journal article" date="2007" name="Science">
        <title>Genome sequence of Aedes aegypti, a major arbovirus vector.</title>
        <authorList>
            <person name="Nene V."/>
            <person name="Wortman J.R."/>
            <person name="Lawson D."/>
            <person name="Haas B."/>
            <person name="Kodira C."/>
            <person name="Tu Z.J."/>
            <person name="Loftus B."/>
            <person name="Xi Z."/>
            <person name="Megy K."/>
            <person name="Grabherr M."/>
            <person name="Ren Q."/>
            <person name="Zdobnov E.M."/>
            <person name="Lobo N.F."/>
            <person name="Campbell K.S."/>
            <person name="Brown S.E."/>
            <person name="Bonaldo M.F."/>
            <person name="Zhu J."/>
            <person name="Sinkins S.P."/>
            <person name="Hogenkamp D.G."/>
            <person name="Amedeo P."/>
            <person name="Arensburger P."/>
            <person name="Atkinson P.W."/>
            <person name="Bidwell S."/>
            <person name="Biedler J."/>
            <person name="Birney E."/>
            <person name="Bruggner R.V."/>
            <person name="Costas J."/>
            <person name="Coy M.R."/>
            <person name="Crabtree J."/>
            <person name="Crawford M."/>
            <person name="Debruyn B."/>
            <person name="Decaprio D."/>
            <person name="Eiglmeier K."/>
            <person name="Eisenstadt E."/>
            <person name="El-Dorry H."/>
            <person name="Gelbart W.M."/>
            <person name="Gomes S.L."/>
            <person name="Hammond M."/>
            <person name="Hannick L.I."/>
            <person name="Hogan J.R."/>
            <person name="Holmes M.H."/>
            <person name="Jaffe D."/>
            <person name="Johnston J.S."/>
            <person name="Kennedy R.C."/>
            <person name="Koo H."/>
            <person name="Kravitz S."/>
            <person name="Kriventseva E.V."/>
            <person name="Kulp D."/>
            <person name="Labutti K."/>
            <person name="Lee E."/>
            <person name="Li S."/>
            <person name="Lovin D.D."/>
            <person name="Mao C."/>
            <person name="Mauceli E."/>
            <person name="Menck C.F."/>
            <person name="Miller J.R."/>
            <person name="Montgomery P."/>
            <person name="Mori A."/>
            <person name="Nascimento A.L."/>
            <person name="Naveira H.F."/>
            <person name="Nusbaum C."/>
            <person name="O'leary S."/>
            <person name="Orvis J."/>
            <person name="Pertea M."/>
            <person name="Quesneville H."/>
            <person name="Reidenbach K.R."/>
            <person name="Rogers Y.H."/>
            <person name="Roth C.W."/>
            <person name="Schneider J.R."/>
            <person name="Schatz M."/>
            <person name="Shumway M."/>
            <person name="Stanke M."/>
            <person name="Stinson E.O."/>
            <person name="Tubio J.M."/>
            <person name="Vanzee J.P."/>
            <person name="Verjovski-Almeida S."/>
            <person name="Werner D."/>
            <person name="White O."/>
            <person name="Wyder S."/>
            <person name="Zeng Q."/>
            <person name="Zhao Q."/>
            <person name="Zhao Y."/>
            <person name="Hill C.A."/>
            <person name="Raikhel A.S."/>
            <person name="Soares M.B."/>
            <person name="Knudson D.L."/>
            <person name="Lee N.H."/>
            <person name="Galagan J."/>
            <person name="Salzberg S.L."/>
            <person name="Paulsen I.T."/>
            <person name="Dimopoulos G."/>
            <person name="Collins F.H."/>
            <person name="Birren B."/>
            <person name="Fraser-Liggett C.M."/>
            <person name="Severson D.W."/>
        </authorList>
    </citation>
    <scope>NUCLEOTIDE SEQUENCE [LARGE SCALE GENOMIC DNA]</scope>
    <source>
        <strain evidence="1">Liverpool</strain>
    </source>
</reference>
<gene>
    <name evidence="1" type="ORF">AaeL_AAEL010674</name>
</gene>
<reference evidence="1" key="1">
    <citation type="submission" date="2005-10" db="EMBL/GenBank/DDBJ databases">
        <authorList>
            <person name="Loftus B.J."/>
            <person name="Nene V.M."/>
            <person name="Hannick L.I."/>
            <person name="Bidwell S."/>
            <person name="Haas B."/>
            <person name="Amedeo P."/>
            <person name="Orvis J."/>
            <person name="Wortman J.R."/>
            <person name="White O.R."/>
            <person name="Salzberg S."/>
            <person name="Shumway M."/>
            <person name="Koo H."/>
            <person name="Zhao Y."/>
            <person name="Holmes M."/>
            <person name="Miller J."/>
            <person name="Schatz M."/>
            <person name="Pop M."/>
            <person name="Pai G."/>
            <person name="Utterback T."/>
            <person name="Rogers Y.-H."/>
            <person name="Kravitz S."/>
            <person name="Fraser C.M."/>
        </authorList>
    </citation>
    <scope>NUCLEOTIDE SEQUENCE</scope>
    <source>
        <strain evidence="1">Liverpool</strain>
    </source>
</reference>
<proteinExistence type="predicted"/>
<evidence type="ECO:0000313" key="2">
    <source>
        <dbReference type="Proteomes" id="UP000682892"/>
    </source>
</evidence>
<dbReference type="HOGENOM" id="CLU_3034166_0_0_1"/>
<evidence type="ECO:0000313" key="1">
    <source>
        <dbReference type="EMBL" id="EAT37328.1"/>
    </source>
</evidence>
<sequence>MKTVWTVQKNVQPQEQPKNQDFASNCIDRNVRKRYGPVWTSNSKLHSTTVEETKE</sequence>
<reference evidence="1" key="3">
    <citation type="submission" date="2012-09" db="EMBL/GenBank/DDBJ databases">
        <authorList>
            <consortium name="VectorBase"/>
        </authorList>
    </citation>
    <scope>NUCLEOTIDE SEQUENCE</scope>
    <source>
        <strain evidence="1">Liverpool</strain>
    </source>
</reference>
<dbReference type="Proteomes" id="UP000682892">
    <property type="component" value="Chromosome 2"/>
</dbReference>
<dbReference type="PaxDb" id="7159-AAEL010674-PA"/>
<accession>Q16S87</accession>
<protein>
    <submittedName>
        <fullName evidence="1">AAEL010674-PA</fullName>
    </submittedName>
</protein>
<dbReference type="EMBL" id="CH477680">
    <property type="protein sequence ID" value="EAT37328.1"/>
    <property type="molecule type" value="Genomic_DNA"/>
</dbReference>